<reference evidence="1" key="2">
    <citation type="submission" date="2021-04" db="EMBL/GenBank/DDBJ databases">
        <authorList>
            <person name="Gilroy R."/>
        </authorList>
    </citation>
    <scope>NUCLEOTIDE SEQUENCE</scope>
    <source>
        <strain evidence="1">23274</strain>
    </source>
</reference>
<dbReference type="EMBL" id="DXFT01000058">
    <property type="protein sequence ID" value="HIX03062.1"/>
    <property type="molecule type" value="Genomic_DNA"/>
</dbReference>
<protein>
    <recommendedName>
        <fullName evidence="3">Discoidin domain-containing protein</fullName>
    </recommendedName>
</protein>
<proteinExistence type="predicted"/>
<dbReference type="AlphaFoldDB" id="A0A9D1UZ48"/>
<dbReference type="PANTHER" id="PTHR35532">
    <property type="entry name" value="SIMILAR TO POLYHYDROXYALKANOATE DEPOLYMERASE"/>
    <property type="match status" value="1"/>
</dbReference>
<dbReference type="Proteomes" id="UP000824202">
    <property type="component" value="Unassembled WGS sequence"/>
</dbReference>
<gene>
    <name evidence="1" type="ORF">H9863_02955</name>
</gene>
<organism evidence="1 2">
    <name type="scientific">Candidatus Odoribacter faecigallinarum</name>
    <dbReference type="NCBI Taxonomy" id="2838706"/>
    <lineage>
        <taxon>Bacteria</taxon>
        <taxon>Pseudomonadati</taxon>
        <taxon>Bacteroidota</taxon>
        <taxon>Bacteroidia</taxon>
        <taxon>Bacteroidales</taxon>
        <taxon>Odoribacteraceae</taxon>
        <taxon>Odoribacter</taxon>
    </lineage>
</organism>
<evidence type="ECO:0008006" key="3">
    <source>
        <dbReference type="Google" id="ProtNLM"/>
    </source>
</evidence>
<evidence type="ECO:0000313" key="1">
    <source>
        <dbReference type="EMBL" id="HIX03062.1"/>
    </source>
</evidence>
<evidence type="ECO:0000313" key="2">
    <source>
        <dbReference type="Proteomes" id="UP000824202"/>
    </source>
</evidence>
<name>A0A9D1UZ48_9BACT</name>
<reference evidence="1" key="1">
    <citation type="journal article" date="2021" name="PeerJ">
        <title>Extensive microbial diversity within the chicken gut microbiome revealed by metagenomics and culture.</title>
        <authorList>
            <person name="Gilroy R."/>
            <person name="Ravi A."/>
            <person name="Getino M."/>
            <person name="Pursley I."/>
            <person name="Horton D.L."/>
            <person name="Alikhan N.F."/>
            <person name="Baker D."/>
            <person name="Gharbi K."/>
            <person name="Hall N."/>
            <person name="Watson M."/>
            <person name="Adriaenssens E.M."/>
            <person name="Foster-Nyarko E."/>
            <person name="Jarju S."/>
            <person name="Secka A."/>
            <person name="Antonio M."/>
            <person name="Oren A."/>
            <person name="Chaudhuri R.R."/>
            <person name="La Ragione R."/>
            <person name="Hildebrand F."/>
            <person name="Pallen M.J."/>
        </authorList>
    </citation>
    <scope>NUCLEOTIDE SEQUENCE</scope>
    <source>
        <strain evidence="1">23274</strain>
    </source>
</reference>
<sequence length="599" mass="71135">MKYIILHISFLITLCCCQETKLEKALQLAENNRKELEKVLTHYSIHPKDSLKYKAACFLIENMPGHYTKVGNILDSCRHTPLPIIQQKVLDICCGVYLDTITTKLEDTKTITADYLIRHIDSSFKLLEYPWIKELPFEWFLDYVLPYRLEYEQLTPWRDSLFLTTNSAIHEIMIEDKKYDASRITLEGNFSESFSLFDYYYNFFKKNLNSECQYLYLREVFINRAKGLPAVLDFFPYYPNRNGSHYWANILSPYRKQKRIWGSPVCIAAKVYRRTYSHNFDIYKQSNEYIPPFFRDPFNKDVTDEYFYTQDITLNALKHMPKNIRYSYLCVFNSSHWLPIAQGYRKKDTFFFSKMGKGIVYLPIFFWQNNMFPLDYPFALHLNGNIQKFIPDTINTIDLCLYRKYPYSNRVDFSKHFSNITIEGMKYSNSQNYDTLTTWNMTKPQYYIDSKIRESITYRYLRISCPQGCYIADLHFWNKNGEKLQPIKTDSTKFITDDNPLTELGSKHKIIILDFGQEVNIARIVCIPRGDGNGIYPENTYELFFYELGGWKSLGRKKANDFYIKYSKVPSNALLWLHNLTTGQEERIFTVENGDIRFW</sequence>
<dbReference type="Gene3D" id="2.60.120.260">
    <property type="entry name" value="Galactose-binding domain-like"/>
    <property type="match status" value="1"/>
</dbReference>
<accession>A0A9D1UZ48</accession>
<comment type="caution">
    <text evidence="1">The sequence shown here is derived from an EMBL/GenBank/DDBJ whole genome shotgun (WGS) entry which is preliminary data.</text>
</comment>
<dbReference type="PANTHER" id="PTHR35532:SF5">
    <property type="entry name" value="CARBOHYDRATE-BINDING DOMAIN-CONTAINING PROTEIN"/>
    <property type="match status" value="1"/>
</dbReference>